<evidence type="ECO:0000256" key="3">
    <source>
        <dbReference type="ARBA" id="ARBA00022833"/>
    </source>
</evidence>
<dbReference type="Pfam" id="PF00642">
    <property type="entry name" value="zf-CCCH"/>
    <property type="match status" value="4"/>
</dbReference>
<dbReference type="PANTHER" id="PTHR12506">
    <property type="entry name" value="PROTEIN PHOSPHATASE RELATED"/>
    <property type="match status" value="1"/>
</dbReference>
<evidence type="ECO:0000256" key="6">
    <source>
        <dbReference type="SAM" id="MobiDB-lite"/>
    </source>
</evidence>
<dbReference type="InterPro" id="IPR000571">
    <property type="entry name" value="Znf_CCCH"/>
</dbReference>
<keyword evidence="2 5" id="KW-0863">Zinc-finger</keyword>
<dbReference type="AlphaFoldDB" id="A0AA88D5B9"/>
<dbReference type="GO" id="GO:0008270">
    <property type="term" value="F:zinc ion binding"/>
    <property type="evidence" value="ECO:0007669"/>
    <property type="project" value="UniProtKB-KW"/>
</dbReference>
<dbReference type="InterPro" id="IPR036855">
    <property type="entry name" value="Znf_CCCH_sf"/>
</dbReference>
<feature type="region of interest" description="Disordered" evidence="6">
    <location>
        <begin position="1"/>
        <end position="41"/>
    </location>
</feature>
<evidence type="ECO:0000256" key="4">
    <source>
        <dbReference type="ARBA" id="ARBA00023125"/>
    </source>
</evidence>
<keyword evidence="4" id="KW-0238">DNA-binding</keyword>
<feature type="domain" description="C3H1-type" evidence="7">
    <location>
        <begin position="307"/>
        <end position="335"/>
    </location>
</feature>
<organism evidence="8 9">
    <name type="scientific">Ficus carica</name>
    <name type="common">Common fig</name>
    <dbReference type="NCBI Taxonomy" id="3494"/>
    <lineage>
        <taxon>Eukaryota</taxon>
        <taxon>Viridiplantae</taxon>
        <taxon>Streptophyta</taxon>
        <taxon>Embryophyta</taxon>
        <taxon>Tracheophyta</taxon>
        <taxon>Spermatophyta</taxon>
        <taxon>Magnoliopsida</taxon>
        <taxon>eudicotyledons</taxon>
        <taxon>Gunneridae</taxon>
        <taxon>Pentapetalae</taxon>
        <taxon>rosids</taxon>
        <taxon>fabids</taxon>
        <taxon>Rosales</taxon>
        <taxon>Moraceae</taxon>
        <taxon>Ficeae</taxon>
        <taxon>Ficus</taxon>
    </lineage>
</organism>
<gene>
    <name evidence="8" type="ORF">TIFTF001_015663</name>
</gene>
<feature type="compositionally biased region" description="Low complexity" evidence="6">
    <location>
        <begin position="412"/>
        <end position="487"/>
    </location>
</feature>
<evidence type="ECO:0000256" key="2">
    <source>
        <dbReference type="ARBA" id="ARBA00022771"/>
    </source>
</evidence>
<feature type="zinc finger region" description="C3H1-type" evidence="5">
    <location>
        <begin position="353"/>
        <end position="381"/>
    </location>
</feature>
<reference evidence="8" key="1">
    <citation type="submission" date="2023-07" db="EMBL/GenBank/DDBJ databases">
        <title>draft genome sequence of fig (Ficus carica).</title>
        <authorList>
            <person name="Takahashi T."/>
            <person name="Nishimura K."/>
        </authorList>
    </citation>
    <scope>NUCLEOTIDE SEQUENCE</scope>
</reference>
<keyword evidence="9" id="KW-1185">Reference proteome</keyword>
<feature type="domain" description="C3H1-type" evidence="7">
    <location>
        <begin position="70"/>
        <end position="98"/>
    </location>
</feature>
<dbReference type="GO" id="GO:0003677">
    <property type="term" value="F:DNA binding"/>
    <property type="evidence" value="ECO:0007669"/>
    <property type="project" value="UniProtKB-KW"/>
</dbReference>
<dbReference type="SMART" id="SM00356">
    <property type="entry name" value="ZnF_C3H1"/>
    <property type="match status" value="4"/>
</dbReference>
<feature type="compositionally biased region" description="Polar residues" evidence="6">
    <location>
        <begin position="1"/>
        <end position="14"/>
    </location>
</feature>
<feature type="region of interest" description="Disordered" evidence="6">
    <location>
        <begin position="406"/>
        <end position="487"/>
    </location>
</feature>
<dbReference type="SUPFAM" id="SSF90229">
    <property type="entry name" value="CCCH zinc finger"/>
    <property type="match status" value="4"/>
</dbReference>
<feature type="domain" description="C3H1-type" evidence="7">
    <location>
        <begin position="353"/>
        <end position="381"/>
    </location>
</feature>
<evidence type="ECO:0000256" key="5">
    <source>
        <dbReference type="PROSITE-ProRule" id="PRU00723"/>
    </source>
</evidence>
<comment type="caution">
    <text evidence="8">The sequence shown here is derived from an EMBL/GenBank/DDBJ whole genome shotgun (WGS) entry which is preliminary data.</text>
</comment>
<feature type="domain" description="C3H1-type" evidence="7">
    <location>
        <begin position="141"/>
        <end position="169"/>
    </location>
</feature>
<evidence type="ECO:0000313" key="9">
    <source>
        <dbReference type="Proteomes" id="UP001187192"/>
    </source>
</evidence>
<sequence>MERYGPSTTEGSPSDPSPEWTAAGGEPGIEGDLHSRPTFQFPSQFRPSAIAIRESVWQPGLGADEPYPERPDEADCIFYLRTGYCGYGSRCRFNHPRDRGSAMGAARAGGGEFPERVGQPVCQGGGSGAPVSLNFYGFPLRQGEKECSYYMKTGQCKFGRSCKFHHPQPAGIQLPVQSPVAQLPPVPAPVPPPALYPPMQSPSGSSSQQYGVVARPPLVQGSYVQGPYGTMLISPGMVPFPSWVGPYMAPLSPLPSPSNQPPVGLGPLHGITQLSPSAPAYTGQYQPIPSLSGLSISSQKEHQFPDRPGQPNCQYFMRTGDCKFGSSCRYHHPPGVTAPKTTVVLSPDGLPIRQDAPLCTHYAQRGVCKFGPACKFNHPMGTLSYSPSASSLSDMPVAPYPVGSSVGTLAPSSSSSDLRPELSLASSKDSTSSARMSSSMSTSSGSVGSTFSMGSFVSHSSLQQSSQNPGSSAGSISSISAESRPSS</sequence>
<accession>A0AA88D5B9</accession>
<name>A0AA88D5B9_FICCA</name>
<evidence type="ECO:0000259" key="7">
    <source>
        <dbReference type="PROSITE" id="PS50103"/>
    </source>
</evidence>
<keyword evidence="1 5" id="KW-0479">Metal-binding</keyword>
<protein>
    <recommendedName>
        <fullName evidence="7">C3H1-type domain-containing protein</fullName>
    </recommendedName>
</protein>
<proteinExistence type="predicted"/>
<dbReference type="Gene3D" id="4.10.1000.10">
    <property type="entry name" value="Zinc finger, CCCH-type"/>
    <property type="match status" value="2"/>
</dbReference>
<dbReference type="GO" id="GO:0003729">
    <property type="term" value="F:mRNA binding"/>
    <property type="evidence" value="ECO:0007669"/>
    <property type="project" value="TreeGrafter"/>
</dbReference>
<dbReference type="PROSITE" id="PS50103">
    <property type="entry name" value="ZF_C3H1"/>
    <property type="match status" value="4"/>
</dbReference>
<dbReference type="PANTHER" id="PTHR12506:SF41">
    <property type="entry name" value="ZINC FINGER CCCH DOMAIN-CONTAINING PROTEIN 58"/>
    <property type="match status" value="1"/>
</dbReference>
<evidence type="ECO:0000256" key="1">
    <source>
        <dbReference type="ARBA" id="ARBA00022723"/>
    </source>
</evidence>
<dbReference type="InterPro" id="IPR050974">
    <property type="entry name" value="Plant_ZF_CCCH"/>
</dbReference>
<feature type="zinc finger region" description="C3H1-type" evidence="5">
    <location>
        <begin position="70"/>
        <end position="98"/>
    </location>
</feature>
<evidence type="ECO:0000313" key="8">
    <source>
        <dbReference type="EMBL" id="GMN46478.1"/>
    </source>
</evidence>
<keyword evidence="3 5" id="KW-0862">Zinc</keyword>
<dbReference type="EMBL" id="BTGU01000023">
    <property type="protein sequence ID" value="GMN46478.1"/>
    <property type="molecule type" value="Genomic_DNA"/>
</dbReference>
<feature type="zinc finger region" description="C3H1-type" evidence="5">
    <location>
        <begin position="141"/>
        <end position="169"/>
    </location>
</feature>
<dbReference type="Proteomes" id="UP001187192">
    <property type="component" value="Unassembled WGS sequence"/>
</dbReference>
<feature type="zinc finger region" description="C3H1-type" evidence="5">
    <location>
        <begin position="307"/>
        <end position="335"/>
    </location>
</feature>